<keyword evidence="3" id="KW-1185">Reference proteome</keyword>
<accession>A0A9X1SH89</accession>
<feature type="chain" id="PRO_5040852166" evidence="1">
    <location>
        <begin position="23"/>
        <end position="120"/>
    </location>
</feature>
<dbReference type="RefSeq" id="WP_230222494.1">
    <property type="nucleotide sequence ID" value="NZ_JAJKFT010000010.1"/>
</dbReference>
<proteinExistence type="predicted"/>
<feature type="signal peptide" evidence="1">
    <location>
        <begin position="1"/>
        <end position="22"/>
    </location>
</feature>
<gene>
    <name evidence="2" type="ORF">LOC68_21325</name>
</gene>
<dbReference type="AlphaFoldDB" id="A0A9X1SH89"/>
<organism evidence="2 3">
    <name type="scientific">Blastopirellula sediminis</name>
    <dbReference type="NCBI Taxonomy" id="2894196"/>
    <lineage>
        <taxon>Bacteria</taxon>
        <taxon>Pseudomonadati</taxon>
        <taxon>Planctomycetota</taxon>
        <taxon>Planctomycetia</taxon>
        <taxon>Pirellulales</taxon>
        <taxon>Pirellulaceae</taxon>
        <taxon>Blastopirellula</taxon>
    </lineage>
</organism>
<dbReference type="Proteomes" id="UP001139103">
    <property type="component" value="Unassembled WGS sequence"/>
</dbReference>
<name>A0A9X1SH89_9BACT</name>
<keyword evidence="1" id="KW-0732">Signal</keyword>
<protein>
    <submittedName>
        <fullName evidence="2">Uncharacterized protein</fullName>
    </submittedName>
</protein>
<reference evidence="2" key="1">
    <citation type="submission" date="2021-11" db="EMBL/GenBank/DDBJ databases">
        <title>Genome sequence.</title>
        <authorList>
            <person name="Sun Q."/>
        </authorList>
    </citation>
    <scope>NUCLEOTIDE SEQUENCE</scope>
    <source>
        <strain evidence="2">JC732</strain>
    </source>
</reference>
<sequence>MNRRRRFVLLALVFSAVLTALGAFSTLRAEKVPTAAPVSGDVSSSSDQATVLPAELPGQGAATRAEFEFRLVSLIELSVAFASSLEVPIIDGWSVASPAAIVPTGDAASSLQVLKVRWQL</sequence>
<evidence type="ECO:0000256" key="1">
    <source>
        <dbReference type="SAM" id="SignalP"/>
    </source>
</evidence>
<comment type="caution">
    <text evidence="2">The sequence shown here is derived from an EMBL/GenBank/DDBJ whole genome shotgun (WGS) entry which is preliminary data.</text>
</comment>
<evidence type="ECO:0000313" key="3">
    <source>
        <dbReference type="Proteomes" id="UP001139103"/>
    </source>
</evidence>
<evidence type="ECO:0000313" key="2">
    <source>
        <dbReference type="EMBL" id="MCC9630940.1"/>
    </source>
</evidence>
<dbReference type="EMBL" id="JAJKFT010000010">
    <property type="protein sequence ID" value="MCC9630940.1"/>
    <property type="molecule type" value="Genomic_DNA"/>
</dbReference>